<evidence type="ECO:0000313" key="3">
    <source>
        <dbReference type="Proteomes" id="UP000324222"/>
    </source>
</evidence>
<gene>
    <name evidence="2" type="ORF">E2C01_058301</name>
</gene>
<dbReference type="EMBL" id="VSRR010021751">
    <property type="protein sequence ID" value="MPC64190.1"/>
    <property type="molecule type" value="Genomic_DNA"/>
</dbReference>
<evidence type="ECO:0000256" key="1">
    <source>
        <dbReference type="SAM" id="MobiDB-lite"/>
    </source>
</evidence>
<protein>
    <submittedName>
        <fullName evidence="2">Uncharacterized protein</fullName>
    </submittedName>
</protein>
<evidence type="ECO:0000313" key="2">
    <source>
        <dbReference type="EMBL" id="MPC64190.1"/>
    </source>
</evidence>
<organism evidence="2 3">
    <name type="scientific">Portunus trituberculatus</name>
    <name type="common">Swimming crab</name>
    <name type="synonym">Neptunus trituberculatus</name>
    <dbReference type="NCBI Taxonomy" id="210409"/>
    <lineage>
        <taxon>Eukaryota</taxon>
        <taxon>Metazoa</taxon>
        <taxon>Ecdysozoa</taxon>
        <taxon>Arthropoda</taxon>
        <taxon>Crustacea</taxon>
        <taxon>Multicrustacea</taxon>
        <taxon>Malacostraca</taxon>
        <taxon>Eumalacostraca</taxon>
        <taxon>Eucarida</taxon>
        <taxon>Decapoda</taxon>
        <taxon>Pleocyemata</taxon>
        <taxon>Brachyura</taxon>
        <taxon>Eubrachyura</taxon>
        <taxon>Portunoidea</taxon>
        <taxon>Portunidae</taxon>
        <taxon>Portuninae</taxon>
        <taxon>Portunus</taxon>
    </lineage>
</organism>
<name>A0A5B7GW32_PORTR</name>
<accession>A0A5B7GW32</accession>
<dbReference type="Proteomes" id="UP000324222">
    <property type="component" value="Unassembled WGS sequence"/>
</dbReference>
<proteinExistence type="predicted"/>
<comment type="caution">
    <text evidence="2">The sequence shown here is derived from an EMBL/GenBank/DDBJ whole genome shotgun (WGS) entry which is preliminary data.</text>
</comment>
<dbReference type="AlphaFoldDB" id="A0A5B7GW32"/>
<sequence>MHFTTRTAAPRYNGLASPGGDSSIGVKRLSPARDKTQRRTNLLGRFLTHRPEKRGHWRHTLTPRLRYCLTFLEVELTGLCFKFIPECSLRQIGGEVRLSEVIWVRTVPLNEGRRL</sequence>
<keyword evidence="3" id="KW-1185">Reference proteome</keyword>
<reference evidence="2 3" key="1">
    <citation type="submission" date="2019-05" db="EMBL/GenBank/DDBJ databases">
        <title>Another draft genome of Portunus trituberculatus and its Hox gene families provides insights of decapod evolution.</title>
        <authorList>
            <person name="Jeong J.-H."/>
            <person name="Song I."/>
            <person name="Kim S."/>
            <person name="Choi T."/>
            <person name="Kim D."/>
            <person name="Ryu S."/>
            <person name="Kim W."/>
        </authorList>
    </citation>
    <scope>NUCLEOTIDE SEQUENCE [LARGE SCALE GENOMIC DNA]</scope>
    <source>
        <tissue evidence="2">Muscle</tissue>
    </source>
</reference>
<feature type="region of interest" description="Disordered" evidence="1">
    <location>
        <begin position="1"/>
        <end position="33"/>
    </location>
</feature>